<gene>
    <name evidence="1" type="ORF">SAMN02745176_03226</name>
</gene>
<sequence length="67" mass="7687">MIDAVISIIFYDISNKKLRELGDPIFTEYYLIVCKDQRLTLLLKFSKSSAVLLITLNEDNISCITDD</sequence>
<name>A0A1M6IFH5_9FIRM</name>
<evidence type="ECO:0000313" key="2">
    <source>
        <dbReference type="Proteomes" id="UP000184442"/>
    </source>
</evidence>
<evidence type="ECO:0000313" key="1">
    <source>
        <dbReference type="EMBL" id="SHJ33076.1"/>
    </source>
</evidence>
<reference evidence="1 2" key="1">
    <citation type="submission" date="2016-11" db="EMBL/GenBank/DDBJ databases">
        <authorList>
            <person name="Jaros S."/>
            <person name="Januszkiewicz K."/>
            <person name="Wedrychowicz H."/>
        </authorList>
    </citation>
    <scope>NUCLEOTIDE SEQUENCE [LARGE SCALE GENOMIC DNA]</scope>
    <source>
        <strain evidence="1 2">DSM 19022</strain>
    </source>
</reference>
<dbReference type="AlphaFoldDB" id="A0A1M6IFH5"/>
<proteinExistence type="predicted"/>
<dbReference type="Proteomes" id="UP000184442">
    <property type="component" value="Unassembled WGS sequence"/>
</dbReference>
<accession>A0A1M6IFH5</accession>
<protein>
    <submittedName>
        <fullName evidence="1">Uncharacterized protein</fullName>
    </submittedName>
</protein>
<keyword evidence="2" id="KW-1185">Reference proteome</keyword>
<organism evidence="1 2">
    <name type="scientific">Lutispora thermophila DSM 19022</name>
    <dbReference type="NCBI Taxonomy" id="1122184"/>
    <lineage>
        <taxon>Bacteria</taxon>
        <taxon>Bacillati</taxon>
        <taxon>Bacillota</taxon>
        <taxon>Clostridia</taxon>
        <taxon>Lutisporales</taxon>
        <taxon>Lutisporaceae</taxon>
        <taxon>Lutispora</taxon>
    </lineage>
</organism>
<dbReference type="EMBL" id="FQZS01000031">
    <property type="protein sequence ID" value="SHJ33076.1"/>
    <property type="molecule type" value="Genomic_DNA"/>
</dbReference>